<dbReference type="GO" id="GO:0006364">
    <property type="term" value="P:rRNA processing"/>
    <property type="evidence" value="ECO:0007669"/>
    <property type="project" value="UniProtKB-UniRule"/>
</dbReference>
<reference evidence="8 9" key="1">
    <citation type="journal article" date="2019" name="Nat. Ecol. Evol.">
        <title>Megaphylogeny resolves global patterns of mushroom evolution.</title>
        <authorList>
            <person name="Varga T."/>
            <person name="Krizsan K."/>
            <person name="Foldi C."/>
            <person name="Dima B."/>
            <person name="Sanchez-Garcia M."/>
            <person name="Sanchez-Ramirez S."/>
            <person name="Szollosi G.J."/>
            <person name="Szarkandi J.G."/>
            <person name="Papp V."/>
            <person name="Albert L."/>
            <person name="Andreopoulos W."/>
            <person name="Angelini C."/>
            <person name="Antonin V."/>
            <person name="Barry K.W."/>
            <person name="Bougher N.L."/>
            <person name="Buchanan P."/>
            <person name="Buyck B."/>
            <person name="Bense V."/>
            <person name="Catcheside P."/>
            <person name="Chovatia M."/>
            <person name="Cooper J."/>
            <person name="Damon W."/>
            <person name="Desjardin D."/>
            <person name="Finy P."/>
            <person name="Geml J."/>
            <person name="Haridas S."/>
            <person name="Hughes K."/>
            <person name="Justo A."/>
            <person name="Karasinski D."/>
            <person name="Kautmanova I."/>
            <person name="Kiss B."/>
            <person name="Kocsube S."/>
            <person name="Kotiranta H."/>
            <person name="LaButti K.M."/>
            <person name="Lechner B.E."/>
            <person name="Liimatainen K."/>
            <person name="Lipzen A."/>
            <person name="Lukacs Z."/>
            <person name="Mihaltcheva S."/>
            <person name="Morgado L.N."/>
            <person name="Niskanen T."/>
            <person name="Noordeloos M.E."/>
            <person name="Ohm R.A."/>
            <person name="Ortiz-Santana B."/>
            <person name="Ovrebo C."/>
            <person name="Racz N."/>
            <person name="Riley R."/>
            <person name="Savchenko A."/>
            <person name="Shiryaev A."/>
            <person name="Soop K."/>
            <person name="Spirin V."/>
            <person name="Szebenyi C."/>
            <person name="Tomsovsky M."/>
            <person name="Tulloss R.E."/>
            <person name="Uehling J."/>
            <person name="Grigoriev I.V."/>
            <person name="Vagvolgyi C."/>
            <person name="Papp T."/>
            <person name="Martin F.M."/>
            <person name="Miettinen O."/>
            <person name="Hibbett D.S."/>
            <person name="Nagy L.G."/>
        </authorList>
    </citation>
    <scope>NUCLEOTIDE SEQUENCE [LARGE SCALE GENOMIC DNA]</scope>
    <source>
        <strain evidence="8 9">FP101781</strain>
    </source>
</reference>
<evidence type="ECO:0000256" key="3">
    <source>
        <dbReference type="ARBA" id="ARBA00006427"/>
    </source>
</evidence>
<dbReference type="Proteomes" id="UP000298030">
    <property type="component" value="Unassembled WGS sequence"/>
</dbReference>
<dbReference type="SUPFAM" id="SSF48371">
    <property type="entry name" value="ARM repeat"/>
    <property type="match status" value="1"/>
</dbReference>
<evidence type="ECO:0000256" key="4">
    <source>
        <dbReference type="ARBA" id="ARBA00023242"/>
    </source>
</evidence>
<evidence type="ECO:0000259" key="7">
    <source>
        <dbReference type="Pfam" id="PF12333"/>
    </source>
</evidence>
<accession>A0A4Y7TLU7</accession>
<evidence type="ECO:0000313" key="8">
    <source>
        <dbReference type="EMBL" id="TEB34941.1"/>
    </source>
</evidence>
<keyword evidence="4 5" id="KW-0539">Nucleus</keyword>
<evidence type="ECO:0000256" key="5">
    <source>
        <dbReference type="RuleBase" id="RU368021"/>
    </source>
</evidence>
<feature type="domain" description="Pre-rRNA-processing protein Ipi1 N-terminal" evidence="7">
    <location>
        <begin position="140"/>
        <end position="242"/>
    </location>
</feature>
<proteinExistence type="inferred from homology"/>
<comment type="function">
    <text evidence="1 5">Component of the RIX1 complex required for processing of ITS2 sequences from 35S pre-rRNA.</text>
</comment>
<dbReference type="PANTHER" id="PTHR16056">
    <property type="entry name" value="REGULATOR OF MICROTUBULE DYNAMICS PROTEIN"/>
    <property type="match status" value="1"/>
</dbReference>
<dbReference type="EMBL" id="QPFP01000008">
    <property type="protein sequence ID" value="TEB34941.1"/>
    <property type="molecule type" value="Genomic_DNA"/>
</dbReference>
<dbReference type="Gene3D" id="1.25.10.10">
    <property type="entry name" value="Leucine-rich Repeat Variant"/>
    <property type="match status" value="1"/>
</dbReference>
<comment type="caution">
    <text evidence="8">The sequence shown here is derived from an EMBL/GenBank/DDBJ whole genome shotgun (WGS) entry which is preliminary data.</text>
</comment>
<keyword evidence="5" id="KW-0698">rRNA processing</keyword>
<dbReference type="InterPro" id="IPR011989">
    <property type="entry name" value="ARM-like"/>
</dbReference>
<evidence type="ECO:0000256" key="1">
    <source>
        <dbReference type="ARBA" id="ARBA00002355"/>
    </source>
</evidence>
<gene>
    <name evidence="8" type="ORF">FA13DRAFT_1660099</name>
</gene>
<feature type="region of interest" description="Disordered" evidence="6">
    <location>
        <begin position="695"/>
        <end position="725"/>
    </location>
</feature>
<dbReference type="STRING" id="71717.A0A4Y7TLU7"/>
<dbReference type="InterPro" id="IPR024679">
    <property type="entry name" value="Ipi1_N"/>
</dbReference>
<protein>
    <recommendedName>
        <fullName evidence="5">Pre-rRNA-processing protein</fullName>
    </recommendedName>
</protein>
<dbReference type="InterPro" id="IPR016024">
    <property type="entry name" value="ARM-type_fold"/>
</dbReference>
<comment type="subcellular location">
    <subcellularLocation>
        <location evidence="2 5">Nucleus</location>
    </subcellularLocation>
</comment>
<feature type="compositionally biased region" description="Pro residues" evidence="6">
    <location>
        <begin position="700"/>
        <end position="710"/>
    </location>
</feature>
<feature type="compositionally biased region" description="Low complexity" evidence="6">
    <location>
        <begin position="711"/>
        <end position="725"/>
    </location>
</feature>
<keyword evidence="9" id="KW-1185">Reference proteome</keyword>
<evidence type="ECO:0000313" key="9">
    <source>
        <dbReference type="Proteomes" id="UP000298030"/>
    </source>
</evidence>
<name>A0A4Y7TLU7_COPMI</name>
<dbReference type="PANTHER" id="PTHR16056:SF2">
    <property type="entry name" value="TESTIS-EXPRESSED PROTEIN 10"/>
    <property type="match status" value="1"/>
</dbReference>
<keyword evidence="5" id="KW-0690">Ribosome biogenesis</keyword>
<dbReference type="GO" id="GO:0120330">
    <property type="term" value="C:rixosome complex"/>
    <property type="evidence" value="ECO:0007669"/>
    <property type="project" value="UniProtKB-UniRule"/>
</dbReference>
<dbReference type="OrthoDB" id="361362at2759"/>
<dbReference type="GO" id="GO:0005634">
    <property type="term" value="C:nucleus"/>
    <property type="evidence" value="ECO:0007669"/>
    <property type="project" value="UniProtKB-SubCell"/>
</dbReference>
<sequence>MPKNVKKKKDKAADFTKAKLKLGKGKQLANNAIDTSFKARSIVLPTQSIVIEKDASTPLTKRHLSFNDLITHLKHYNAATRKDAILGMRELLETHWHLLESNLAPLVNAVVRLIGDEDASVRKALLGFMSWMVPRIPSENIVPHAQLLLLFTTSAQTHIFPEIRIDAVKSLDIFLESIPETVVSGISTKGHGSRVLDGYLGILNAGTKYGGNEGPATATSTASVTLSQTSKLVVYNSLSTFLKHALAPNASAASSPDADPTKPMRAWFLKNAFTSEDAFIKFEQLLLPKQPPFGQGPTCQRWREHVEYEENDDEFISTFPMAKPSSGAHWTLQELTESSIDGERVGSASDLERSLAAHIARTLHSTLIATFLDYAPSAFTPDGNPSPTDVDLIRAVARIVHTLYKHVFQEVDQTTEVHANELQALVGYMTPYFPAVSQASKNIRFEQFYEEYNLIYCELTALLMIASKGESSHPAQKRRVHEASLRGSGGVYPSTASFSKRKDQDTLRKQAAGISDFIMEKLRGGAGTTSTSGISSHISPAAYLTLLPTIWTLINSSMILATPVDQRQQQDNEMLQVALDHAVKSSSKGAVKRLTVEFVSRIALLDTHSQYRGSFQLGLSSVEDERFKEWLLHLPQVLWELGASNILATETIMRAILRVLQRRSRLTNDERLAQQIQSRMAPYYTINHAVRGQLPGPYAKLPPTPTPPSAAPSSSALGTSNSSNAASGASSASLRRLALDVAVTLLALPSGGSAKEVLRSAVRKAVEGSADEEYWRHITSTT</sequence>
<comment type="similarity">
    <text evidence="3 5">Belongs to the IPI1/TEX10 family.</text>
</comment>
<dbReference type="Pfam" id="PF12333">
    <property type="entry name" value="Ipi1_N"/>
    <property type="match status" value="1"/>
</dbReference>
<organism evidence="8 9">
    <name type="scientific">Coprinellus micaceus</name>
    <name type="common">Glistening ink-cap mushroom</name>
    <name type="synonym">Coprinus micaceus</name>
    <dbReference type="NCBI Taxonomy" id="71717"/>
    <lineage>
        <taxon>Eukaryota</taxon>
        <taxon>Fungi</taxon>
        <taxon>Dikarya</taxon>
        <taxon>Basidiomycota</taxon>
        <taxon>Agaricomycotina</taxon>
        <taxon>Agaricomycetes</taxon>
        <taxon>Agaricomycetidae</taxon>
        <taxon>Agaricales</taxon>
        <taxon>Agaricineae</taxon>
        <taxon>Psathyrellaceae</taxon>
        <taxon>Coprinellus</taxon>
    </lineage>
</organism>
<evidence type="ECO:0000256" key="6">
    <source>
        <dbReference type="SAM" id="MobiDB-lite"/>
    </source>
</evidence>
<evidence type="ECO:0000256" key="2">
    <source>
        <dbReference type="ARBA" id="ARBA00004123"/>
    </source>
</evidence>
<dbReference type="AlphaFoldDB" id="A0A4Y7TLU7"/>
<comment type="subunit">
    <text evidence="5">Component of the RIX1 complex.</text>
</comment>